<accession>A0A1I4YDR7</accession>
<evidence type="ECO:0000313" key="2">
    <source>
        <dbReference type="EMBL" id="SFN36142.1"/>
    </source>
</evidence>
<dbReference type="CDD" id="cd04847">
    <property type="entry name" value="Peptidases_S8_Subtilisin_like_2"/>
    <property type="match status" value="1"/>
</dbReference>
<dbReference type="InterPro" id="IPR034074">
    <property type="entry name" value="Y4bN_pept_dom"/>
</dbReference>
<organism evidence="2 3">
    <name type="scientific">Xenorhabdus japonica</name>
    <dbReference type="NCBI Taxonomy" id="53341"/>
    <lineage>
        <taxon>Bacteria</taxon>
        <taxon>Pseudomonadati</taxon>
        <taxon>Pseudomonadota</taxon>
        <taxon>Gammaproteobacteria</taxon>
        <taxon>Enterobacterales</taxon>
        <taxon>Morganellaceae</taxon>
        <taxon>Xenorhabdus</taxon>
    </lineage>
</organism>
<dbReference type="AlphaFoldDB" id="A0A1I4YDR7"/>
<dbReference type="Proteomes" id="UP000199011">
    <property type="component" value="Unassembled WGS sequence"/>
</dbReference>
<dbReference type="InterPro" id="IPR000209">
    <property type="entry name" value="Peptidase_S8/S53_dom"/>
</dbReference>
<dbReference type="GO" id="GO:0006508">
    <property type="term" value="P:proteolysis"/>
    <property type="evidence" value="ECO:0007669"/>
    <property type="project" value="InterPro"/>
</dbReference>
<evidence type="ECO:0000313" key="3">
    <source>
        <dbReference type="Proteomes" id="UP000199011"/>
    </source>
</evidence>
<sequence>MNDKNMLLGYGETLTGNVKIKKGGGGKNKPYSYNENKLVIMSDLASLISEIENVPASALPDGKAVAKFVLHPAFLAKSYFPVGLFNKFSLTSVGSKSVRIKPRKDIKKKGRKDEYTTACIYVSGKTENFQSFLRALNDDTLNKSQKDDFITLESVSMFNPSDKIKSLKGDDERSIEVALHTPDENSAIVDSFIIFALQQGASVDKERCIKVKGLTFMPIKANKKTAYEIAKFSFLRTLRDLPELRVSEPVIRRSVNSPSSFKLPSEGAINPNLKVAIFDGGISTDDFSQWVTEYTFNKDGKTSAQLLSHGQDVTSTLLFGVMDSGAVKLNVPYCNIDHYRVLDSNINNADIDLFDVLIRIKSVLGTQHYDYINLSLGPRLPVDDDDVHVWTSTLEEALSAGNTLCTVAVGNDGHLPAGLNRIQPPADLVNGLSVGAATSLSENWERCHYSCIGPGRSPGFVKPDGVAFGGNSEEPFKVFSPMNNGLASTAGTSFAAPLALRQAIALSSSLQYNITPLTAKALLIHHAENSTHERSEVGWGRFPHNISDIIYCDDNEVKVIYQGVLKPSQHMRAFIPYPDEPTTGCVNLRATFCFSSPVDAEHPLNYTRSGLEITMRKGISDTTKGLTFPLFNLKNIYADENEQRNDGHKWETTLRSEHTFKQDELTTPCFDIIYHGRDCGMPIDVSELDDLPYVLIVTLSAGEMPDLYNNIRQKYQTLQPIQVQQQVILHA</sequence>
<dbReference type="Pfam" id="PF00082">
    <property type="entry name" value="Peptidase_S8"/>
    <property type="match status" value="1"/>
</dbReference>
<dbReference type="STRING" id="53341.SAMN05421579_101198"/>
<dbReference type="EMBL" id="FOVO01000001">
    <property type="protein sequence ID" value="SFN36142.1"/>
    <property type="molecule type" value="Genomic_DNA"/>
</dbReference>
<dbReference type="RefSeq" id="WP_092516990.1">
    <property type="nucleotide sequence ID" value="NZ_CAWRAH010000084.1"/>
</dbReference>
<proteinExistence type="predicted"/>
<dbReference type="SUPFAM" id="SSF52743">
    <property type="entry name" value="Subtilisin-like"/>
    <property type="match status" value="1"/>
</dbReference>
<keyword evidence="3" id="KW-1185">Reference proteome</keyword>
<reference evidence="3" key="1">
    <citation type="submission" date="2016-10" db="EMBL/GenBank/DDBJ databases">
        <authorList>
            <person name="Varghese N."/>
            <person name="Submissions S."/>
        </authorList>
    </citation>
    <scope>NUCLEOTIDE SEQUENCE [LARGE SCALE GENOMIC DNA]</scope>
    <source>
        <strain evidence="3">DSM 16522</strain>
    </source>
</reference>
<dbReference type="OrthoDB" id="5495859at2"/>
<protein>
    <submittedName>
        <fullName evidence="2">Subtilase family protein</fullName>
    </submittedName>
</protein>
<dbReference type="InterPro" id="IPR036852">
    <property type="entry name" value="Peptidase_S8/S53_dom_sf"/>
</dbReference>
<gene>
    <name evidence="2" type="ORF">SAMN05421579_101198</name>
</gene>
<evidence type="ECO:0000259" key="1">
    <source>
        <dbReference type="Pfam" id="PF00082"/>
    </source>
</evidence>
<dbReference type="Gene3D" id="3.40.50.200">
    <property type="entry name" value="Peptidase S8/S53 domain"/>
    <property type="match status" value="1"/>
</dbReference>
<name>A0A1I4YDR7_9GAMM</name>
<dbReference type="GO" id="GO:0004252">
    <property type="term" value="F:serine-type endopeptidase activity"/>
    <property type="evidence" value="ECO:0007669"/>
    <property type="project" value="InterPro"/>
</dbReference>
<feature type="domain" description="Peptidase S8/S53" evidence="1">
    <location>
        <begin position="284"/>
        <end position="540"/>
    </location>
</feature>